<gene>
    <name evidence="2" type="ORF">DQ226_07230</name>
    <name evidence="1" type="ORF">QYF62_16920</name>
</gene>
<proteinExistence type="predicted"/>
<dbReference type="RefSeq" id="WP_017838586.1">
    <property type="nucleotide sequence ID" value="NZ_CANNAK010000037.1"/>
</dbReference>
<sequence>MASMFDRREVENLTTLITDHQGTGQVVNEVRAPRSAQFSDRPVQPAPVAVVMRRVIGQPARLLFGR</sequence>
<evidence type="ECO:0000313" key="3">
    <source>
        <dbReference type="Proteomes" id="UP000252187"/>
    </source>
</evidence>
<accession>A0A365PB08</accession>
<evidence type="ECO:0000313" key="1">
    <source>
        <dbReference type="EMBL" id="MDN4507720.1"/>
    </source>
</evidence>
<evidence type="ECO:0000313" key="4">
    <source>
        <dbReference type="Proteomes" id="UP001172702"/>
    </source>
</evidence>
<reference evidence="1 4" key="2">
    <citation type="submission" date="2023-07" db="EMBL/GenBank/DDBJ databases">
        <title>Strategy for survival of the halotoleranting strain Dietzia MX2 from the Yakshinskoe mineral salts deposit.</title>
        <authorList>
            <person name="Kharitonova M.A."/>
            <person name="Kupriyanova-Ashina F.G."/>
            <person name="Shakirov T.R."/>
            <person name="Vafina M.S."/>
            <person name="Ilinskaya O.N."/>
        </authorList>
    </citation>
    <scope>NUCLEOTIDE SEQUENCE [LARGE SCALE GENOMIC DNA]</scope>
    <source>
        <strain evidence="1 4">MX2</strain>
    </source>
</reference>
<keyword evidence="4" id="KW-1185">Reference proteome</keyword>
<dbReference type="GeneID" id="36309704"/>
<protein>
    <submittedName>
        <fullName evidence="2">Uncharacterized protein</fullName>
    </submittedName>
</protein>
<reference evidence="2 3" key="1">
    <citation type="submission" date="2018-06" db="EMBL/GenBank/DDBJ databases">
        <title>Whole genome sequencing of four bacterial strains from South Shetland trench revealing bio-synthetic gene clusters.</title>
        <authorList>
            <person name="Abdel-Mageed W.M."/>
            <person name="Lehri B."/>
            <person name="Jarmusch S.A."/>
            <person name="Miranda K."/>
            <person name="Goodfellow M."/>
            <person name="Jaspars M."/>
            <person name="Karlyshev A.V."/>
        </authorList>
    </citation>
    <scope>NUCLEOTIDE SEQUENCE [LARGE SCALE GENOMIC DNA]</scope>
    <source>
        <strain evidence="2 3">SST1</strain>
    </source>
</reference>
<organism evidence="2 3">
    <name type="scientific">Dietzia maris</name>
    <dbReference type="NCBI Taxonomy" id="37915"/>
    <lineage>
        <taxon>Bacteria</taxon>
        <taxon>Bacillati</taxon>
        <taxon>Actinomycetota</taxon>
        <taxon>Actinomycetes</taxon>
        <taxon>Mycobacteriales</taxon>
        <taxon>Dietziaceae</taxon>
        <taxon>Dietzia</taxon>
    </lineage>
</organism>
<dbReference type="Proteomes" id="UP000252187">
    <property type="component" value="Unassembled WGS sequence"/>
</dbReference>
<dbReference type="AlphaFoldDB" id="A0A365PB08"/>
<dbReference type="EMBL" id="JAUHTB010000035">
    <property type="protein sequence ID" value="MDN4507720.1"/>
    <property type="molecule type" value="Genomic_DNA"/>
</dbReference>
<comment type="caution">
    <text evidence="2">The sequence shown here is derived from an EMBL/GenBank/DDBJ whole genome shotgun (WGS) entry which is preliminary data.</text>
</comment>
<dbReference type="Proteomes" id="UP001172702">
    <property type="component" value="Unassembled WGS sequence"/>
</dbReference>
<dbReference type="EMBL" id="QNTT01000014">
    <property type="protein sequence ID" value="RBA37342.1"/>
    <property type="molecule type" value="Genomic_DNA"/>
</dbReference>
<name>A0A365PB08_9ACTN</name>
<evidence type="ECO:0000313" key="2">
    <source>
        <dbReference type="EMBL" id="RBA37342.1"/>
    </source>
</evidence>